<name>A0A0L7MAA2_PLAF4</name>
<dbReference type="Proteomes" id="UP000054282">
    <property type="component" value="Unassembled WGS sequence"/>
</dbReference>
<protein>
    <submittedName>
        <fullName evidence="1">Uncharacterized protein</fullName>
    </submittedName>
</protein>
<organism evidence="1 2">
    <name type="scientific">Plasmodium falciparum (isolate Dd2)</name>
    <dbReference type="NCBI Taxonomy" id="57267"/>
    <lineage>
        <taxon>Eukaryota</taxon>
        <taxon>Sar</taxon>
        <taxon>Alveolata</taxon>
        <taxon>Apicomplexa</taxon>
        <taxon>Aconoidasida</taxon>
        <taxon>Haemosporida</taxon>
        <taxon>Plasmodiidae</taxon>
        <taxon>Plasmodium</taxon>
        <taxon>Plasmodium (Laverania)</taxon>
    </lineage>
</organism>
<reference evidence="2" key="2">
    <citation type="submission" date="2006-09" db="EMBL/GenBank/DDBJ databases">
        <title>The genome sequence of Plasmodium falciparum Dd2.</title>
        <authorList>
            <consortium name="The Broad Institute Genome Sequencing Platform"/>
            <person name="Birren B."/>
            <person name="Lander E."/>
            <person name="Galagan J."/>
            <person name="Nusbaum C."/>
            <person name="Devon K."/>
            <person name="Henn M."/>
            <person name="Jaffe D."/>
            <person name="Butler J."/>
            <person name="Alvarez P."/>
            <person name="Gnerre S."/>
            <person name="Grabherr M."/>
            <person name="Kleber M."/>
            <person name="Mauceli E."/>
            <person name="Brockman W."/>
            <person name="MacCallum I.A."/>
            <person name="Rounsley S."/>
            <person name="Young S."/>
            <person name="LaButti K."/>
            <person name="Pushparaj V."/>
            <person name="DeCaprio D."/>
            <person name="Crawford M."/>
            <person name="Koehrsen M."/>
            <person name="Engels R."/>
            <person name="Montgomery P."/>
            <person name="Pearson M."/>
            <person name="Howarth C."/>
            <person name="Larson L."/>
            <person name="Luoma S."/>
            <person name="White J."/>
            <person name="Kodira C."/>
            <person name="Zeng Q."/>
            <person name="O'Leary S."/>
            <person name="Yandava C."/>
            <person name="Alvarado L."/>
            <person name="Wirth D."/>
            <person name="Volkman S."/>
            <person name="Hartl D."/>
        </authorList>
    </citation>
    <scope>NUCLEOTIDE SEQUENCE [LARGE SCALE GENOMIC DNA]</scope>
</reference>
<accession>A0A0L7MAA2</accession>
<evidence type="ECO:0000313" key="2">
    <source>
        <dbReference type="Proteomes" id="UP000054282"/>
    </source>
</evidence>
<proteinExistence type="predicted"/>
<sequence>KDFQDDVIQTEKGQIFLSKERECKWKTIIEIPMEVLEDWKNEDGKKNRGAFLDICIEELMNEDNEFNNNIQNNKDDLLIIRMRIYIFQMS</sequence>
<feature type="non-terminal residue" evidence="1">
    <location>
        <position position="1"/>
    </location>
</feature>
<reference evidence="2" key="1">
    <citation type="submission" date="2006-09" db="EMBL/GenBank/DDBJ databases">
        <title>Annotation of Plasmodium falciparum Dd2.</title>
        <authorList>
            <consortium name="The Broad Institute Genome Sequencing Platform"/>
            <person name="Volkman S.K."/>
            <person name="Neafsey D.E."/>
            <person name="Dash A.P."/>
            <person name="Chitnis C.E."/>
            <person name="Hartl D.L."/>
            <person name="Young S.K."/>
            <person name="Zeng Q."/>
            <person name="Koehrsen M."/>
            <person name="Alvarado L."/>
            <person name="Berlin A."/>
            <person name="Borenstein D."/>
            <person name="Chapman S.B."/>
            <person name="Chen Z."/>
            <person name="Engels R."/>
            <person name="Freedman E."/>
            <person name="Gellesch M."/>
            <person name="Goldberg J."/>
            <person name="Griggs A."/>
            <person name="Gujja S."/>
            <person name="Heilman E.R."/>
            <person name="Heiman D.I."/>
            <person name="Howarth C."/>
            <person name="Jen D."/>
            <person name="Larson L."/>
            <person name="Mehta T."/>
            <person name="Neiman D."/>
            <person name="Park D."/>
            <person name="Pearson M."/>
            <person name="Roberts A."/>
            <person name="Saif S."/>
            <person name="Shea T."/>
            <person name="Shenoy N."/>
            <person name="Sisk P."/>
            <person name="Stolte C."/>
            <person name="Sykes S."/>
            <person name="Walk T."/>
            <person name="White J."/>
            <person name="Yandava C."/>
            <person name="Haas B."/>
            <person name="Henn M.R."/>
            <person name="Nusbaum C."/>
            <person name="Birren B."/>
        </authorList>
    </citation>
    <scope>NUCLEOTIDE SEQUENCE [LARGE SCALE GENOMIC DNA]</scope>
</reference>
<gene>
    <name evidence="1" type="ORF">PFDG_05069</name>
</gene>
<dbReference type="EMBL" id="GG702590">
    <property type="protein sequence ID" value="KOB89520.1"/>
    <property type="molecule type" value="Genomic_DNA"/>
</dbReference>
<dbReference type="KEGG" id="pfd:PFDG_05069"/>
<dbReference type="AlphaFoldDB" id="A0A0L7MAA2"/>
<evidence type="ECO:0000313" key="1">
    <source>
        <dbReference type="EMBL" id="KOB89520.1"/>
    </source>
</evidence>